<proteinExistence type="predicted"/>
<reference evidence="1" key="1">
    <citation type="submission" date="2022-12" db="EMBL/GenBank/DDBJ databases">
        <title>Chromosome-level genome assembly of the bean flower thrips Megalurothrips usitatus.</title>
        <authorList>
            <person name="Ma L."/>
            <person name="Liu Q."/>
            <person name="Li H."/>
            <person name="Cai W."/>
        </authorList>
    </citation>
    <scope>NUCLEOTIDE SEQUENCE</scope>
    <source>
        <strain evidence="1">Cailab_2022a</strain>
    </source>
</reference>
<dbReference type="Proteomes" id="UP001075354">
    <property type="component" value="Chromosome 5"/>
</dbReference>
<dbReference type="AlphaFoldDB" id="A0AAV7XPG8"/>
<keyword evidence="2" id="KW-1185">Reference proteome</keyword>
<sequence length="112" mass="12768">MDPRVKLTSGHSWLCFDLHAQMVMIKWSSRTFLTFETSEASKVLHLCSPFCGPALVEPLMAIKQNKWTSRLHSFIGNGYLVLHLHPDFKSQALQGANHDPIDKMVVTPEWFS</sequence>
<comment type="caution">
    <text evidence="1">The sequence shown here is derived from an EMBL/GenBank/DDBJ whole genome shotgun (WGS) entry which is preliminary data.</text>
</comment>
<evidence type="ECO:0000313" key="2">
    <source>
        <dbReference type="Proteomes" id="UP001075354"/>
    </source>
</evidence>
<evidence type="ECO:0000313" key="1">
    <source>
        <dbReference type="EMBL" id="KAJ1527705.1"/>
    </source>
</evidence>
<organism evidence="1 2">
    <name type="scientific">Megalurothrips usitatus</name>
    <name type="common">bean blossom thrips</name>
    <dbReference type="NCBI Taxonomy" id="439358"/>
    <lineage>
        <taxon>Eukaryota</taxon>
        <taxon>Metazoa</taxon>
        <taxon>Ecdysozoa</taxon>
        <taxon>Arthropoda</taxon>
        <taxon>Hexapoda</taxon>
        <taxon>Insecta</taxon>
        <taxon>Pterygota</taxon>
        <taxon>Neoptera</taxon>
        <taxon>Paraneoptera</taxon>
        <taxon>Thysanoptera</taxon>
        <taxon>Terebrantia</taxon>
        <taxon>Thripoidea</taxon>
        <taxon>Thripidae</taxon>
        <taxon>Megalurothrips</taxon>
    </lineage>
</organism>
<name>A0AAV7XPG8_9NEOP</name>
<protein>
    <submittedName>
        <fullName evidence="1">Uncharacterized protein</fullName>
    </submittedName>
</protein>
<gene>
    <name evidence="1" type="ORF">ONE63_007664</name>
</gene>
<accession>A0AAV7XPG8</accession>
<dbReference type="EMBL" id="JAPTSV010000005">
    <property type="protein sequence ID" value="KAJ1527705.1"/>
    <property type="molecule type" value="Genomic_DNA"/>
</dbReference>